<dbReference type="HOGENOM" id="CLU_1593634_0_0_9"/>
<evidence type="ECO:0000313" key="2">
    <source>
        <dbReference type="Proteomes" id="UP000003531"/>
    </source>
</evidence>
<dbReference type="Proteomes" id="UP000003531">
    <property type="component" value="Unassembled WGS sequence"/>
</dbReference>
<reference evidence="1 2" key="1">
    <citation type="submission" date="2009-01" db="EMBL/GenBank/DDBJ databases">
        <authorList>
            <person name="Qin X."/>
            <person name="Bachman B."/>
            <person name="Battles P."/>
            <person name="Bell A."/>
            <person name="Bess C."/>
            <person name="Bickham C."/>
            <person name="Chaboub L."/>
            <person name="Chen D."/>
            <person name="Coyle M."/>
            <person name="Deiros D.R."/>
            <person name="Dinh H."/>
            <person name="Forbes L."/>
            <person name="Fowler G."/>
            <person name="Francisco L."/>
            <person name="Fu Q."/>
            <person name="Gubbala S."/>
            <person name="Hale W."/>
            <person name="Han Y."/>
            <person name="Hemphill L."/>
            <person name="Highlander S.K."/>
            <person name="Hirani K."/>
            <person name="Hogues M."/>
            <person name="Jackson L."/>
            <person name="Jakkamsetti A."/>
            <person name="Javaid M."/>
            <person name="Jiang H."/>
            <person name="Korchina V."/>
            <person name="Kovar C."/>
            <person name="Lara F."/>
            <person name="Lee S."/>
            <person name="Mata R."/>
            <person name="Mathew T."/>
            <person name="Moen C."/>
            <person name="Morales K."/>
            <person name="Munidasa M."/>
            <person name="Nazareth L."/>
            <person name="Ngo R."/>
            <person name="Nguyen L."/>
            <person name="Okwuonu G."/>
            <person name="Ongeri F."/>
            <person name="Patil S."/>
            <person name="Petrosino J."/>
            <person name="Pham C."/>
            <person name="Pham P."/>
            <person name="Pu L.-L."/>
            <person name="Puazo M."/>
            <person name="Raj R."/>
            <person name="Reid J."/>
            <person name="Rouhana J."/>
            <person name="Saada N."/>
            <person name="Shang Y."/>
            <person name="Simmons D."/>
            <person name="Thornton R."/>
            <person name="Warren J."/>
            <person name="Weissenberger G."/>
            <person name="Zhang J."/>
            <person name="Zhang L."/>
            <person name="Zhou C."/>
            <person name="Zhu D."/>
            <person name="Muzny D."/>
            <person name="Worley K."/>
            <person name="Gibbs R."/>
        </authorList>
    </citation>
    <scope>NUCLEOTIDE SEQUENCE [LARGE SCALE GENOMIC DNA]</scope>
    <source>
        <strain evidence="1 2">ATCC 11741</strain>
    </source>
</reference>
<accession>C2EIF9</accession>
<name>C2EIF9_9LACO</name>
<comment type="caution">
    <text evidence="1">The sequence shown here is derived from an EMBL/GenBank/DDBJ whole genome shotgun (WGS) entry which is preliminary data.</text>
</comment>
<protein>
    <submittedName>
        <fullName evidence="1">Uncharacterized protein</fullName>
    </submittedName>
</protein>
<sequence>MKLRKISDQGLIDPFEGDLGEFDGVTLKFVEPVSKLICKYTGKPYTIQWQRKIEEMRDLYQKWQIEMANNFEDGERRGYIVKKEDVRRNNERIETYLELGFGFKDFAKKVGYSEGSLRNKWNRTELEKAHNPCVIKNNILKPLSKSGSSRMGHKVSVGKKSRITDILLTR</sequence>
<proteinExistence type="predicted"/>
<gene>
    <name evidence="1" type="ORF">HMPREF0545_1431</name>
</gene>
<evidence type="ECO:0000313" key="1">
    <source>
        <dbReference type="EMBL" id="EEJ73687.1"/>
    </source>
</evidence>
<organism evidence="1 2">
    <name type="scientific">Ligilactobacillus salivarius DSM 20555 = ATCC 11741</name>
    <dbReference type="NCBI Taxonomy" id="1423799"/>
    <lineage>
        <taxon>Bacteria</taxon>
        <taxon>Bacillati</taxon>
        <taxon>Bacillota</taxon>
        <taxon>Bacilli</taxon>
        <taxon>Lactobacillales</taxon>
        <taxon>Lactobacillaceae</taxon>
        <taxon>Ligilactobacillus</taxon>
    </lineage>
</organism>
<dbReference type="EMBL" id="ACGT01000030">
    <property type="protein sequence ID" value="EEJ73687.1"/>
    <property type="molecule type" value="Genomic_DNA"/>
</dbReference>
<dbReference type="AlphaFoldDB" id="C2EIF9"/>